<proteinExistence type="predicted"/>
<gene>
    <name evidence="1" type="ORF">PLEPLA_LOCUS38305</name>
</gene>
<comment type="caution">
    <text evidence="1">The sequence shown here is derived from an EMBL/GenBank/DDBJ whole genome shotgun (WGS) entry which is preliminary data.</text>
</comment>
<organism evidence="1 2">
    <name type="scientific">Pleuronectes platessa</name>
    <name type="common">European plaice</name>
    <dbReference type="NCBI Taxonomy" id="8262"/>
    <lineage>
        <taxon>Eukaryota</taxon>
        <taxon>Metazoa</taxon>
        <taxon>Chordata</taxon>
        <taxon>Craniata</taxon>
        <taxon>Vertebrata</taxon>
        <taxon>Euteleostomi</taxon>
        <taxon>Actinopterygii</taxon>
        <taxon>Neopterygii</taxon>
        <taxon>Teleostei</taxon>
        <taxon>Neoteleostei</taxon>
        <taxon>Acanthomorphata</taxon>
        <taxon>Carangaria</taxon>
        <taxon>Pleuronectiformes</taxon>
        <taxon>Pleuronectoidei</taxon>
        <taxon>Pleuronectidae</taxon>
        <taxon>Pleuronectes</taxon>
    </lineage>
</organism>
<sequence>MLVSGENLPLSPVGPEPFLPLYSNLSPPERIAAASPFRRGAAAVRAEESSLRRFSIAPRKRRARGRRGVRVHVCRWVVSEKRRRQGMLEQEVRQEEKEEEEELTMVLRSDQQTHLYRVAGSSAVHGNYALGTQCWRVSDNPRVTPRYRQWLSVDAGLCLPSVSPSQLNACDCTAHRHREVSSQRRITLHMSLSLCWSTRGAKGK</sequence>
<keyword evidence="2" id="KW-1185">Reference proteome</keyword>
<protein>
    <submittedName>
        <fullName evidence="1">Uncharacterized protein</fullName>
    </submittedName>
</protein>
<evidence type="ECO:0000313" key="1">
    <source>
        <dbReference type="EMBL" id="CAB1450613.1"/>
    </source>
</evidence>
<dbReference type="AlphaFoldDB" id="A0A9N7YZX9"/>
<evidence type="ECO:0000313" key="2">
    <source>
        <dbReference type="Proteomes" id="UP001153269"/>
    </source>
</evidence>
<reference evidence="1" key="1">
    <citation type="submission" date="2020-03" db="EMBL/GenBank/DDBJ databases">
        <authorList>
            <person name="Weist P."/>
        </authorList>
    </citation>
    <scope>NUCLEOTIDE SEQUENCE</scope>
</reference>
<dbReference type="EMBL" id="CADEAL010004060">
    <property type="protein sequence ID" value="CAB1450613.1"/>
    <property type="molecule type" value="Genomic_DNA"/>
</dbReference>
<dbReference type="Proteomes" id="UP001153269">
    <property type="component" value="Unassembled WGS sequence"/>
</dbReference>
<accession>A0A9N7YZX9</accession>
<name>A0A9N7YZX9_PLEPL</name>